<name>W2RY66_CYPE1</name>
<reference evidence="1 2" key="1">
    <citation type="submission" date="2013-03" db="EMBL/GenBank/DDBJ databases">
        <title>The Genome Sequence of Phialophora europaea CBS 101466.</title>
        <authorList>
            <consortium name="The Broad Institute Genomics Platform"/>
            <person name="Cuomo C."/>
            <person name="de Hoog S."/>
            <person name="Gorbushina A."/>
            <person name="Walker B."/>
            <person name="Young S.K."/>
            <person name="Zeng Q."/>
            <person name="Gargeya S."/>
            <person name="Fitzgerald M."/>
            <person name="Haas B."/>
            <person name="Abouelleil A."/>
            <person name="Allen A.W."/>
            <person name="Alvarado L."/>
            <person name="Arachchi H.M."/>
            <person name="Berlin A.M."/>
            <person name="Chapman S.B."/>
            <person name="Gainer-Dewar J."/>
            <person name="Goldberg J."/>
            <person name="Griggs A."/>
            <person name="Gujja S."/>
            <person name="Hansen M."/>
            <person name="Howarth C."/>
            <person name="Imamovic A."/>
            <person name="Ireland A."/>
            <person name="Larimer J."/>
            <person name="McCowan C."/>
            <person name="Murphy C."/>
            <person name="Pearson M."/>
            <person name="Poon T.W."/>
            <person name="Priest M."/>
            <person name="Roberts A."/>
            <person name="Saif S."/>
            <person name="Shea T."/>
            <person name="Sisk P."/>
            <person name="Sykes S."/>
            <person name="Wortman J."/>
            <person name="Nusbaum C."/>
            <person name="Birren B."/>
        </authorList>
    </citation>
    <scope>NUCLEOTIDE SEQUENCE [LARGE SCALE GENOMIC DNA]</scope>
    <source>
        <strain evidence="1 2">CBS 101466</strain>
    </source>
</reference>
<dbReference type="GeneID" id="19970711"/>
<dbReference type="HOGENOM" id="CLU_1570589_0_0_1"/>
<accession>W2RY66</accession>
<proteinExistence type="predicted"/>
<protein>
    <submittedName>
        <fullName evidence="1">Uncharacterized protein</fullName>
    </submittedName>
</protein>
<dbReference type="OrthoDB" id="4173637at2759"/>
<organism evidence="1 2">
    <name type="scientific">Cyphellophora europaea (strain CBS 101466)</name>
    <name type="common">Phialophora europaea</name>
    <dbReference type="NCBI Taxonomy" id="1220924"/>
    <lineage>
        <taxon>Eukaryota</taxon>
        <taxon>Fungi</taxon>
        <taxon>Dikarya</taxon>
        <taxon>Ascomycota</taxon>
        <taxon>Pezizomycotina</taxon>
        <taxon>Eurotiomycetes</taxon>
        <taxon>Chaetothyriomycetidae</taxon>
        <taxon>Chaetothyriales</taxon>
        <taxon>Cyphellophoraceae</taxon>
        <taxon>Cyphellophora</taxon>
    </lineage>
</organism>
<evidence type="ECO:0000313" key="2">
    <source>
        <dbReference type="Proteomes" id="UP000030752"/>
    </source>
</evidence>
<dbReference type="RefSeq" id="XP_008715945.1">
    <property type="nucleotide sequence ID" value="XM_008717723.1"/>
</dbReference>
<evidence type="ECO:0000313" key="1">
    <source>
        <dbReference type="EMBL" id="ETN41436.1"/>
    </source>
</evidence>
<keyword evidence="2" id="KW-1185">Reference proteome</keyword>
<dbReference type="EMBL" id="KB822719">
    <property type="protein sequence ID" value="ETN41436.1"/>
    <property type="molecule type" value="Genomic_DNA"/>
</dbReference>
<dbReference type="InParanoid" id="W2RY66"/>
<dbReference type="AlphaFoldDB" id="W2RY66"/>
<dbReference type="Proteomes" id="UP000030752">
    <property type="component" value="Unassembled WGS sequence"/>
</dbReference>
<dbReference type="STRING" id="1220924.W2RY66"/>
<gene>
    <name evidence="1" type="ORF">HMPREF1541_03372</name>
</gene>
<sequence length="170" mass="19244">MCGKCTASLQKVSTVNFKLSTSYLVDLPMKWSLPQPGHLLHEYEASDDLVEHAKLAVFADKWDVQGLEKLAIQNLYKDLATYAPTSENISQLLDLIAYTWENTRDDTGNDDERSARVLTLRGLIVAYVEDTAAELSKIAGFADFLREHGEFAQPVFMRLVAKRPRRDRHS</sequence>
<dbReference type="VEuPathDB" id="FungiDB:HMPREF1541_03372"/>